<sequence>MLKTIKMAFENTEVLELPADIIDLHLTHITESAFLFHPDYGSAHESFTKKIGEGYVAIRKDWFPAIARRAIVAERTKLPDALATQTLAGPYVLAQNVKDWVAQGLTDDEIVPQLVDRLTDHFAQGTPADLTDLELIADGAPTRTLELPWLDIRTNDPYSWSDNHYAINLETADQFVVLFDGNDPHFQNRGREKAEEMGFDLI</sequence>
<reference evidence="1 2" key="1">
    <citation type="journal article" date="2015" name="Genome Announc.">
        <title>Expanding the biotechnology potential of lactobacilli through comparative genomics of 213 strains and associated genera.</title>
        <authorList>
            <person name="Sun Z."/>
            <person name="Harris H.M."/>
            <person name="McCann A."/>
            <person name="Guo C."/>
            <person name="Argimon S."/>
            <person name="Zhang W."/>
            <person name="Yang X."/>
            <person name="Jeffery I.B."/>
            <person name="Cooney J.C."/>
            <person name="Kagawa T.F."/>
            <person name="Liu W."/>
            <person name="Song Y."/>
            <person name="Salvetti E."/>
            <person name="Wrobel A."/>
            <person name="Rasinkangas P."/>
            <person name="Parkhill J."/>
            <person name="Rea M.C."/>
            <person name="O'Sullivan O."/>
            <person name="Ritari J."/>
            <person name="Douillard F.P."/>
            <person name="Paul Ross R."/>
            <person name="Yang R."/>
            <person name="Briner A.E."/>
            <person name="Felis G.E."/>
            <person name="de Vos W.M."/>
            <person name="Barrangou R."/>
            <person name="Klaenhammer T.R."/>
            <person name="Caufield P.W."/>
            <person name="Cui Y."/>
            <person name="Zhang H."/>
            <person name="O'Toole P.W."/>
        </authorList>
    </citation>
    <scope>NUCLEOTIDE SEQUENCE [LARGE SCALE GENOMIC DNA]</scope>
    <source>
        <strain evidence="1 2">DSM 16991</strain>
    </source>
</reference>
<protein>
    <submittedName>
        <fullName evidence="1">Uncharacterized protein</fullName>
    </submittedName>
</protein>
<evidence type="ECO:0000313" key="2">
    <source>
        <dbReference type="Proteomes" id="UP000050949"/>
    </source>
</evidence>
<dbReference type="RefSeq" id="WP_027828090.1">
    <property type="nucleotide sequence ID" value="NZ_AUEH01000012.1"/>
</dbReference>
<name>A0A0R1XGA0_9LACO</name>
<dbReference type="Proteomes" id="UP000050949">
    <property type="component" value="Unassembled WGS sequence"/>
</dbReference>
<dbReference type="PATRIC" id="fig|1122147.4.peg.2585"/>
<dbReference type="AlphaFoldDB" id="A0A0R1XGA0"/>
<gene>
    <name evidence="1" type="ORF">FC91_GL002504</name>
</gene>
<organism evidence="1 2">
    <name type="scientific">Schleiferilactobacillus harbinensis DSM 16991</name>
    <dbReference type="NCBI Taxonomy" id="1122147"/>
    <lineage>
        <taxon>Bacteria</taxon>
        <taxon>Bacillati</taxon>
        <taxon>Bacillota</taxon>
        <taxon>Bacilli</taxon>
        <taxon>Lactobacillales</taxon>
        <taxon>Lactobacillaceae</taxon>
        <taxon>Schleiferilactobacillus</taxon>
    </lineage>
</organism>
<evidence type="ECO:0000313" key="1">
    <source>
        <dbReference type="EMBL" id="KRM27492.1"/>
    </source>
</evidence>
<dbReference type="OrthoDB" id="9863478at2"/>
<dbReference type="eggNOG" id="ENOG5030AXP">
    <property type="taxonomic scope" value="Bacteria"/>
</dbReference>
<accession>A0A0R1XGA0</accession>
<comment type="caution">
    <text evidence="1">The sequence shown here is derived from an EMBL/GenBank/DDBJ whole genome shotgun (WGS) entry which is preliminary data.</text>
</comment>
<dbReference type="EMBL" id="AZFW01000048">
    <property type="protein sequence ID" value="KRM27492.1"/>
    <property type="molecule type" value="Genomic_DNA"/>
</dbReference>
<proteinExistence type="predicted"/>